<reference evidence="1 2" key="1">
    <citation type="submission" date="2014-02" db="EMBL/GenBank/DDBJ databases">
        <title>Genome Sequence of an Hyperthermophilic Archaeon, Thermococcus nautili 30-1, producing viral vesicles.</title>
        <authorList>
            <person name="Oberto J."/>
            <person name="Gaudin M."/>
            <person name="Cossu M."/>
            <person name="Gorlas A."/>
            <person name="Slesarev A."/>
            <person name="Marguet E."/>
            <person name="Forterre P."/>
        </authorList>
    </citation>
    <scope>NUCLEOTIDE SEQUENCE [LARGE SCALE GENOMIC DNA]</scope>
    <source>
        <strain evidence="1 2">30-1</strain>
    </source>
</reference>
<gene>
    <name evidence="1" type="ORF">BD01_0212</name>
</gene>
<sequence>MGYDNLSILLESYCNFRIACFWSELAALSILLESYCNPSSSLLSVVSPSPFNSPRVLLQLETALAELHPNLVFQFS</sequence>
<protein>
    <submittedName>
        <fullName evidence="1">Uncharacterized protein</fullName>
    </submittedName>
</protein>
<dbReference type="KEGG" id="tnu:BD01_0212"/>
<name>W8NZH0_9EURY</name>
<proteinExistence type="predicted"/>
<organism evidence="1 2">
    <name type="scientific">Thermococcus nautili</name>
    <dbReference type="NCBI Taxonomy" id="195522"/>
    <lineage>
        <taxon>Archaea</taxon>
        <taxon>Methanobacteriati</taxon>
        <taxon>Methanobacteriota</taxon>
        <taxon>Thermococci</taxon>
        <taxon>Thermococcales</taxon>
        <taxon>Thermococcaceae</taxon>
        <taxon>Thermococcus</taxon>
    </lineage>
</organism>
<dbReference type="Proteomes" id="UP000019434">
    <property type="component" value="Chromosome"/>
</dbReference>
<dbReference type="EMBL" id="CP007264">
    <property type="protein sequence ID" value="AHL21841.1"/>
    <property type="molecule type" value="Genomic_DNA"/>
</dbReference>
<dbReference type="eggNOG" id="arCOG10870">
    <property type="taxonomic scope" value="Archaea"/>
</dbReference>
<evidence type="ECO:0000313" key="2">
    <source>
        <dbReference type="Proteomes" id="UP000019434"/>
    </source>
</evidence>
<accession>W8NZH0</accession>
<dbReference type="HOGENOM" id="CLU_2646123_0_0_2"/>
<evidence type="ECO:0000313" key="1">
    <source>
        <dbReference type="EMBL" id="AHL21841.1"/>
    </source>
</evidence>
<dbReference type="AlphaFoldDB" id="W8NZH0"/>
<keyword evidence="2" id="KW-1185">Reference proteome</keyword>